<evidence type="ECO:0000256" key="8">
    <source>
        <dbReference type="PROSITE-ProRule" id="PRU00742"/>
    </source>
</evidence>
<evidence type="ECO:0000256" key="2">
    <source>
        <dbReference type="ARBA" id="ARBA00022801"/>
    </source>
</evidence>
<dbReference type="Gene3D" id="3.40.800.10">
    <property type="entry name" value="Ureohydrolase domain"/>
    <property type="match status" value="1"/>
</dbReference>
<keyword evidence="4 5" id="KW-0464">Manganese</keyword>
<dbReference type="PRINTS" id="PR00116">
    <property type="entry name" value="ARGINASE"/>
</dbReference>
<dbReference type="SUPFAM" id="SSF52768">
    <property type="entry name" value="Arginase/deacetylase"/>
    <property type="match status" value="1"/>
</dbReference>
<gene>
    <name evidence="5" type="primary">hutG</name>
    <name evidence="10" type="ORF">SAMN05421738_104217</name>
</gene>
<comment type="cofactor">
    <cofactor evidence="5 7">
        <name>Mn(2+)</name>
        <dbReference type="ChEBI" id="CHEBI:29035"/>
    </cofactor>
    <text evidence="5 7">Binds 2 manganese ions per subunit.</text>
</comment>
<dbReference type="AlphaFoldDB" id="A0A1I4V120"/>
<dbReference type="NCBIfam" id="TIGR01227">
    <property type="entry name" value="hutG"/>
    <property type="match status" value="1"/>
</dbReference>
<feature type="binding site" evidence="5">
    <location>
        <position position="154"/>
    </location>
    <ligand>
        <name>Mn(2+)</name>
        <dbReference type="ChEBI" id="CHEBI:29035"/>
        <label>2</label>
    </ligand>
</feature>
<dbReference type="Pfam" id="PF00491">
    <property type="entry name" value="Arginase"/>
    <property type="match status" value="1"/>
</dbReference>
<feature type="binding site" evidence="5">
    <location>
        <position position="245"/>
    </location>
    <ligand>
        <name>Mn(2+)</name>
        <dbReference type="ChEBI" id="CHEBI:29035"/>
        <label>2</label>
    </ligand>
</feature>
<sequence>MKKTPFNKELWTGRIDSEDGELGLRIHQIIKDYSTLEETISQQKVIVGFCSEEGVERNKGRIGAKDAPDLIRKSLANLPVHFEANNSIFDVGNIYCDDHNLEEAREEQIHQVDTILRQNHFPIVIGGGHETALGDFLAFAKNCKKIGIINLDAHFDLRKPTPISTSGTPFYEMSEYCKQHDILFNYMPIGIQELGNTTALFARAEKLNVNFILADEVHFNLNLTLDKIREYIAQFDAIYVSLDMDVFDAAYAPGVSATTINGLSPFQVKYILKVLMNSNKVKLFDLVEYNPQFDVDNSTSKLAAQMIYEILRC</sequence>
<feature type="binding site" evidence="5 7">
    <location>
        <position position="129"/>
    </location>
    <ligand>
        <name>Mn(2+)</name>
        <dbReference type="ChEBI" id="CHEBI:29035"/>
        <label>1</label>
    </ligand>
</feature>
<dbReference type="PROSITE" id="PS51409">
    <property type="entry name" value="ARGINASE_2"/>
    <property type="match status" value="1"/>
</dbReference>
<feature type="binding site" evidence="7">
    <location>
        <position position="245"/>
    </location>
    <ligand>
        <name>Mn(2+)</name>
        <dbReference type="ChEBI" id="CHEBI:29035"/>
        <label>1</label>
    </ligand>
</feature>
<comment type="similarity">
    <text evidence="5 8 9">Belongs to the arginase family.</text>
</comment>
<dbReference type="HAMAP" id="MF_00737">
    <property type="entry name" value="Formimidoylglutam"/>
    <property type="match status" value="1"/>
</dbReference>
<feature type="binding site" evidence="5 7">
    <location>
        <position position="152"/>
    </location>
    <ligand>
        <name>Mn(2+)</name>
        <dbReference type="ChEBI" id="CHEBI:29035"/>
        <label>1</label>
    </ligand>
</feature>
<dbReference type="InterPro" id="IPR020855">
    <property type="entry name" value="Ureohydrolase_Mn_BS"/>
</dbReference>
<dbReference type="InterPro" id="IPR005923">
    <property type="entry name" value="HutG"/>
</dbReference>
<evidence type="ECO:0000256" key="7">
    <source>
        <dbReference type="PIRSR" id="PIRSR036979-1"/>
    </source>
</evidence>
<protein>
    <recommendedName>
        <fullName evidence="5 6">Formimidoylglutamase</fullName>
        <ecNumber evidence="5 6">3.5.3.8</ecNumber>
    </recommendedName>
    <alternativeName>
        <fullName evidence="5">Formiminoglutamase</fullName>
    </alternativeName>
    <alternativeName>
        <fullName evidence="5">Formiminoglutamate hydrolase</fullName>
    </alternativeName>
</protein>
<evidence type="ECO:0000256" key="4">
    <source>
        <dbReference type="ARBA" id="ARBA00023211"/>
    </source>
</evidence>
<dbReference type="GO" id="GO:0019557">
    <property type="term" value="P:L-histidine catabolic process to glutamate and formate"/>
    <property type="evidence" value="ECO:0007669"/>
    <property type="project" value="UniProtKB-UniPathway"/>
</dbReference>
<comment type="pathway">
    <text evidence="5">Amino-acid degradation; L-histidine degradation into L-glutamate; L-glutamate from N-formimidoyl-L-glutamate (hydrolase route): step 1/1.</text>
</comment>
<feature type="binding site" evidence="5 7">
    <location>
        <position position="243"/>
    </location>
    <ligand>
        <name>Mn(2+)</name>
        <dbReference type="ChEBI" id="CHEBI:29035"/>
        <label>1</label>
    </ligand>
</feature>
<dbReference type="STRING" id="684065.SAMN05421738_104217"/>
<feature type="binding site" evidence="5">
    <location>
        <position position="243"/>
    </location>
    <ligand>
        <name>Mn(2+)</name>
        <dbReference type="ChEBI" id="CHEBI:29035"/>
        <label>2</label>
    </ligand>
</feature>
<keyword evidence="11" id="KW-1185">Reference proteome</keyword>
<dbReference type="PANTHER" id="PTHR11358">
    <property type="entry name" value="ARGINASE/AGMATINASE"/>
    <property type="match status" value="1"/>
</dbReference>
<dbReference type="GO" id="GO:0030145">
    <property type="term" value="F:manganese ion binding"/>
    <property type="evidence" value="ECO:0007669"/>
    <property type="project" value="UniProtKB-UniRule"/>
</dbReference>
<dbReference type="CDD" id="cd09988">
    <property type="entry name" value="Formimidoylglutamase"/>
    <property type="match status" value="1"/>
</dbReference>
<dbReference type="InterPro" id="IPR006035">
    <property type="entry name" value="Ureohydrolase"/>
</dbReference>
<dbReference type="Proteomes" id="UP000199149">
    <property type="component" value="Unassembled WGS sequence"/>
</dbReference>
<dbReference type="GO" id="GO:0019556">
    <property type="term" value="P:L-histidine catabolic process to glutamate and formamide"/>
    <property type="evidence" value="ECO:0007669"/>
    <property type="project" value="UniProtKB-UniRule"/>
</dbReference>
<dbReference type="PANTHER" id="PTHR11358:SF35">
    <property type="entry name" value="FORMIMIDOYLGLUTAMASE"/>
    <property type="match status" value="1"/>
</dbReference>
<dbReference type="OrthoDB" id="9788689at2"/>
<comment type="catalytic activity">
    <reaction evidence="5">
        <text>N-formimidoyl-L-glutamate + H2O = formamide + L-glutamate</text>
        <dbReference type="Rhea" id="RHEA:22492"/>
        <dbReference type="ChEBI" id="CHEBI:15377"/>
        <dbReference type="ChEBI" id="CHEBI:16397"/>
        <dbReference type="ChEBI" id="CHEBI:29985"/>
        <dbReference type="ChEBI" id="CHEBI:58928"/>
        <dbReference type="EC" id="3.5.3.8"/>
    </reaction>
</comment>
<evidence type="ECO:0000256" key="6">
    <source>
        <dbReference type="NCBIfam" id="TIGR01227"/>
    </source>
</evidence>
<proteinExistence type="inferred from homology"/>
<dbReference type="GO" id="GO:0033389">
    <property type="term" value="P:putrescine biosynthetic process from arginine, via agmatine"/>
    <property type="evidence" value="ECO:0007669"/>
    <property type="project" value="TreeGrafter"/>
</dbReference>
<dbReference type="EC" id="3.5.3.8" evidence="5 6"/>
<evidence type="ECO:0000313" key="10">
    <source>
        <dbReference type="EMBL" id="SFM94882.1"/>
    </source>
</evidence>
<keyword evidence="3 5" id="KW-0369">Histidine metabolism</keyword>
<evidence type="ECO:0000256" key="3">
    <source>
        <dbReference type="ARBA" id="ARBA00022808"/>
    </source>
</evidence>
<keyword evidence="1 5" id="KW-0479">Metal-binding</keyword>
<dbReference type="GO" id="GO:0008783">
    <property type="term" value="F:agmatinase activity"/>
    <property type="evidence" value="ECO:0007669"/>
    <property type="project" value="TreeGrafter"/>
</dbReference>
<dbReference type="RefSeq" id="WP_092907293.1">
    <property type="nucleotide sequence ID" value="NZ_FOUZ01000004.1"/>
</dbReference>
<dbReference type="GO" id="GO:0050415">
    <property type="term" value="F:formimidoylglutamase activity"/>
    <property type="evidence" value="ECO:0007669"/>
    <property type="project" value="UniProtKB-UniRule"/>
</dbReference>
<feature type="binding site" evidence="7">
    <location>
        <position position="154"/>
    </location>
    <ligand>
        <name>Mn(2+)</name>
        <dbReference type="ChEBI" id="CHEBI:29035"/>
        <label>1</label>
    </ligand>
</feature>
<evidence type="ECO:0000256" key="9">
    <source>
        <dbReference type="RuleBase" id="RU003684"/>
    </source>
</evidence>
<dbReference type="PROSITE" id="PS01053">
    <property type="entry name" value="ARGINASE_1"/>
    <property type="match status" value="1"/>
</dbReference>
<feature type="binding site" evidence="5 7">
    <location>
        <position position="156"/>
    </location>
    <ligand>
        <name>Mn(2+)</name>
        <dbReference type="ChEBI" id="CHEBI:29035"/>
        <label>1</label>
    </ligand>
</feature>
<dbReference type="EMBL" id="FOUZ01000004">
    <property type="protein sequence ID" value="SFM94882.1"/>
    <property type="molecule type" value="Genomic_DNA"/>
</dbReference>
<comment type="function">
    <text evidence="5">Catalyzes the conversion of N-formimidoyl-L-glutamate to L-glutamate and formamide.</text>
</comment>
<dbReference type="PIRSF" id="PIRSF036979">
    <property type="entry name" value="Arginase"/>
    <property type="match status" value="1"/>
</dbReference>
<evidence type="ECO:0000256" key="5">
    <source>
        <dbReference type="HAMAP-Rule" id="MF_00737"/>
    </source>
</evidence>
<dbReference type="UniPathway" id="UPA00379">
    <property type="reaction ID" value="UER00552"/>
</dbReference>
<dbReference type="InterPro" id="IPR023696">
    <property type="entry name" value="Ureohydrolase_dom_sf"/>
</dbReference>
<name>A0A1I4V120_9FLAO</name>
<evidence type="ECO:0000313" key="11">
    <source>
        <dbReference type="Proteomes" id="UP000199149"/>
    </source>
</evidence>
<feature type="binding site" evidence="5">
    <location>
        <position position="152"/>
    </location>
    <ligand>
        <name>Mn(2+)</name>
        <dbReference type="ChEBI" id="CHEBI:29035"/>
        <label>2</label>
    </ligand>
</feature>
<evidence type="ECO:0000256" key="1">
    <source>
        <dbReference type="ARBA" id="ARBA00022723"/>
    </source>
</evidence>
<accession>A0A1I4V120</accession>
<organism evidence="10 11">
    <name type="scientific">Algoriella xinjiangensis</name>
    <dbReference type="NCBI Taxonomy" id="684065"/>
    <lineage>
        <taxon>Bacteria</taxon>
        <taxon>Pseudomonadati</taxon>
        <taxon>Bacteroidota</taxon>
        <taxon>Flavobacteriia</taxon>
        <taxon>Flavobacteriales</taxon>
        <taxon>Weeksellaceae</taxon>
        <taxon>Algoriella</taxon>
    </lineage>
</organism>
<reference evidence="11" key="1">
    <citation type="submission" date="2016-10" db="EMBL/GenBank/DDBJ databases">
        <authorList>
            <person name="Varghese N."/>
            <person name="Submissions S."/>
        </authorList>
    </citation>
    <scope>NUCLEOTIDE SEQUENCE [LARGE SCALE GENOMIC DNA]</scope>
    <source>
        <strain evidence="11">XJ109</strain>
    </source>
</reference>
<keyword evidence="2 5" id="KW-0378">Hydrolase</keyword>